<feature type="compositionally biased region" description="Basic and acidic residues" evidence="1">
    <location>
        <begin position="194"/>
        <end position="203"/>
    </location>
</feature>
<keyword evidence="2" id="KW-0732">Signal</keyword>
<feature type="compositionally biased region" description="Basic and acidic residues" evidence="1">
    <location>
        <begin position="260"/>
        <end position="274"/>
    </location>
</feature>
<organism evidence="3 4">
    <name type="scientific">Nesidiocoris tenuis</name>
    <dbReference type="NCBI Taxonomy" id="355587"/>
    <lineage>
        <taxon>Eukaryota</taxon>
        <taxon>Metazoa</taxon>
        <taxon>Ecdysozoa</taxon>
        <taxon>Arthropoda</taxon>
        <taxon>Hexapoda</taxon>
        <taxon>Insecta</taxon>
        <taxon>Pterygota</taxon>
        <taxon>Neoptera</taxon>
        <taxon>Paraneoptera</taxon>
        <taxon>Hemiptera</taxon>
        <taxon>Heteroptera</taxon>
        <taxon>Panheteroptera</taxon>
        <taxon>Cimicomorpha</taxon>
        <taxon>Miridae</taxon>
        <taxon>Dicyphina</taxon>
        <taxon>Nesidiocoris</taxon>
    </lineage>
</organism>
<proteinExistence type="predicted"/>
<dbReference type="EMBL" id="CADCXU010017563">
    <property type="protein sequence ID" value="CAB0006300.1"/>
    <property type="molecule type" value="Genomic_DNA"/>
</dbReference>
<sequence>MFCMTRSAFLGIAVLTIAAIVGGEENDSNSSSESKEVTARLDLGDIASELLGRQSNSQVLSLNVTNLIILLVLKGLLFGASYWGGGGYYGGYPYKARSLETSELINEQEVMLITSFLMGDAEKDFSCLYRVACQDPSKSKSYVQGAKILLKTSKIFSEYVGYDEKYETLVRELQDAVDFGTKYGTCEQKYSCNKSHDQTDPVPRKKSKTKKSKDPKPDKKSSSVKRKANVSSAFSSVNDSLNLPASTSRRSLISSTPARMKGENQNEDDSHSDVSDLSCDDIFPSRLQYSSSNGKMELKPEGSHLLDSSVSKWLTKMEKLHNTCVYTTRRRIRSCTMERSPTSWRSSQNTCARCGLLSKLIQDSSPSTNSSQIQTMEKSWIGSCRICGTSASSLLNRPWSQHSMKQVTKCQSLTTRKRTDRMRVATVRITRLLACRTELMTASRVFIFRENGSTICIAMVRTTVRAMTTIGLQEVQATTLLIVRRRKKKTATRIAAPKARLFNAVAPPMS</sequence>
<dbReference type="OrthoDB" id="6363452at2759"/>
<feature type="chain" id="PRO_5026333348" evidence="2">
    <location>
        <begin position="24"/>
        <end position="510"/>
    </location>
</feature>
<dbReference type="Proteomes" id="UP000479000">
    <property type="component" value="Unassembled WGS sequence"/>
</dbReference>
<evidence type="ECO:0000313" key="3">
    <source>
        <dbReference type="EMBL" id="CAB0006300.1"/>
    </source>
</evidence>
<accession>A0A6H5GT10</accession>
<feature type="compositionally biased region" description="Polar residues" evidence="1">
    <location>
        <begin position="229"/>
        <end position="257"/>
    </location>
</feature>
<gene>
    <name evidence="3" type="ORF">NTEN_LOCUS11777</name>
</gene>
<dbReference type="AlphaFoldDB" id="A0A6H5GT10"/>
<evidence type="ECO:0000256" key="1">
    <source>
        <dbReference type="SAM" id="MobiDB-lite"/>
    </source>
</evidence>
<evidence type="ECO:0000313" key="4">
    <source>
        <dbReference type="Proteomes" id="UP000479000"/>
    </source>
</evidence>
<evidence type="ECO:0000256" key="2">
    <source>
        <dbReference type="SAM" id="SignalP"/>
    </source>
</evidence>
<feature type="region of interest" description="Disordered" evidence="1">
    <location>
        <begin position="192"/>
        <end position="276"/>
    </location>
</feature>
<name>A0A6H5GT10_9HEMI</name>
<protein>
    <submittedName>
        <fullName evidence="3">Uncharacterized protein</fullName>
    </submittedName>
</protein>
<feature type="signal peptide" evidence="2">
    <location>
        <begin position="1"/>
        <end position="23"/>
    </location>
</feature>
<keyword evidence="4" id="KW-1185">Reference proteome</keyword>
<feature type="compositionally biased region" description="Basic and acidic residues" evidence="1">
    <location>
        <begin position="212"/>
        <end position="221"/>
    </location>
</feature>
<reference evidence="3 4" key="1">
    <citation type="submission" date="2020-02" db="EMBL/GenBank/DDBJ databases">
        <authorList>
            <person name="Ferguson B K."/>
        </authorList>
    </citation>
    <scope>NUCLEOTIDE SEQUENCE [LARGE SCALE GENOMIC DNA]</scope>
</reference>